<feature type="binding site" evidence="5">
    <location>
        <position position="12"/>
    </location>
    <ligand>
        <name>NAD(+)</name>
        <dbReference type="ChEBI" id="CHEBI:57540"/>
    </ligand>
</feature>
<comment type="catalytic activity">
    <reaction evidence="5">
        <text>a quinone + NADH + H(+) = a quinol + NAD(+)</text>
        <dbReference type="Rhea" id="RHEA:46160"/>
        <dbReference type="ChEBI" id="CHEBI:15378"/>
        <dbReference type="ChEBI" id="CHEBI:24646"/>
        <dbReference type="ChEBI" id="CHEBI:57540"/>
        <dbReference type="ChEBI" id="CHEBI:57945"/>
        <dbReference type="ChEBI" id="CHEBI:132124"/>
        <dbReference type="EC" id="1.6.5.2"/>
    </reaction>
</comment>
<dbReference type="GO" id="GO:0008753">
    <property type="term" value="F:NADPH dehydrogenase (quinone) activity"/>
    <property type="evidence" value="ECO:0007669"/>
    <property type="project" value="RHEA"/>
</dbReference>
<dbReference type="SUPFAM" id="SSF52218">
    <property type="entry name" value="Flavoproteins"/>
    <property type="match status" value="1"/>
</dbReference>
<keyword evidence="5" id="KW-0521">NADP</keyword>
<dbReference type="AlphaFoldDB" id="A0A4R6WJB4"/>
<gene>
    <name evidence="7" type="ORF">A8950_3610</name>
</gene>
<sequence length="215" mass="22418">MTKVLVLYYSSYGHIETMAGAVADGVATAGAMPVVKRVPETVPPEIAGKSGYKIDQAAPVASVAELPEYDAIIVGTPTRFGNMAGQMKNFFDQTGGLWMRDALVGRIGSVFTSTGSQHGGQESTIIATQIVLMHLGMVVVGLPYSFKGQLRMDEITGGSPYGAATLADDGAGGDRQPSANELAGARYQGRHVAELATLLAKRPKSMPGMALAGDQ</sequence>
<dbReference type="Proteomes" id="UP000295783">
    <property type="component" value="Unassembled WGS sequence"/>
</dbReference>
<dbReference type="Pfam" id="PF03358">
    <property type="entry name" value="FMN_red"/>
    <property type="match status" value="1"/>
</dbReference>
<dbReference type="EC" id="1.6.5.2" evidence="5"/>
<accession>A0A4R6WJB4</accession>
<dbReference type="EMBL" id="SNYW01000013">
    <property type="protein sequence ID" value="TDQ78554.1"/>
    <property type="molecule type" value="Genomic_DNA"/>
</dbReference>
<feature type="binding site" evidence="5">
    <location>
        <position position="134"/>
    </location>
    <ligand>
        <name>FMN</name>
        <dbReference type="ChEBI" id="CHEBI:58210"/>
    </ligand>
</feature>
<dbReference type="GO" id="GO:0050661">
    <property type="term" value="F:NADP binding"/>
    <property type="evidence" value="ECO:0007669"/>
    <property type="project" value="UniProtKB-UniRule"/>
</dbReference>
<dbReference type="GO" id="GO:0050136">
    <property type="term" value="F:NADH dehydrogenase (quinone) (non-electrogenic) activity"/>
    <property type="evidence" value="ECO:0007669"/>
    <property type="project" value="RHEA"/>
</dbReference>
<name>A0A4R6WJB4_9PROT</name>
<comment type="caution">
    <text evidence="7">The sequence shown here is derived from an EMBL/GenBank/DDBJ whole genome shotgun (WGS) entry which is preliminary data.</text>
</comment>
<evidence type="ECO:0000256" key="2">
    <source>
        <dbReference type="ARBA" id="ARBA00022630"/>
    </source>
</evidence>
<keyword evidence="8" id="KW-1185">Reference proteome</keyword>
<dbReference type="InterPro" id="IPR029039">
    <property type="entry name" value="Flavoprotein-like_sf"/>
</dbReference>
<evidence type="ECO:0000256" key="1">
    <source>
        <dbReference type="ARBA" id="ARBA00006961"/>
    </source>
</evidence>
<dbReference type="PROSITE" id="PS50902">
    <property type="entry name" value="FLAVODOXIN_LIKE"/>
    <property type="match status" value="1"/>
</dbReference>
<proteinExistence type="inferred from homology"/>
<dbReference type="Gene3D" id="3.40.50.360">
    <property type="match status" value="1"/>
</dbReference>
<dbReference type="OrthoDB" id="9801479at2"/>
<dbReference type="GO" id="GO:0016020">
    <property type="term" value="C:membrane"/>
    <property type="evidence" value="ECO:0007669"/>
    <property type="project" value="TreeGrafter"/>
</dbReference>
<dbReference type="InterPro" id="IPR008254">
    <property type="entry name" value="Flavodoxin/NO_synth"/>
</dbReference>
<dbReference type="InterPro" id="IPR037513">
    <property type="entry name" value="NQO"/>
</dbReference>
<feature type="domain" description="Flavodoxin-like" evidence="6">
    <location>
        <begin position="4"/>
        <end position="192"/>
    </location>
</feature>
<evidence type="ECO:0000313" key="7">
    <source>
        <dbReference type="EMBL" id="TDQ78554.1"/>
    </source>
</evidence>
<evidence type="ECO:0000256" key="4">
    <source>
        <dbReference type="ARBA" id="ARBA00023002"/>
    </source>
</evidence>
<feature type="binding site" evidence="5">
    <location>
        <position position="98"/>
    </location>
    <ligand>
        <name>substrate</name>
    </ligand>
</feature>
<keyword evidence="5" id="KW-0520">NAD</keyword>
<keyword evidence="2 5" id="KW-0285">Flavoprotein</keyword>
<reference evidence="7 8" key="1">
    <citation type="submission" date="2019-03" db="EMBL/GenBank/DDBJ databases">
        <title>Genomic Encyclopedia of Type Strains, Phase III (KMG-III): the genomes of soil and plant-associated and newly described type strains.</title>
        <authorList>
            <person name="Whitman W."/>
        </authorList>
    </citation>
    <scope>NUCLEOTIDE SEQUENCE [LARGE SCALE GENOMIC DNA]</scope>
    <source>
        <strain evidence="7 8">CGMCC 1.7660</strain>
    </source>
</reference>
<evidence type="ECO:0000256" key="5">
    <source>
        <dbReference type="HAMAP-Rule" id="MF_01017"/>
    </source>
</evidence>
<keyword evidence="3 5" id="KW-0288">FMN</keyword>
<dbReference type="NCBIfam" id="TIGR01755">
    <property type="entry name" value="flav_wrbA"/>
    <property type="match status" value="1"/>
</dbReference>
<dbReference type="GO" id="GO:0010181">
    <property type="term" value="F:FMN binding"/>
    <property type="evidence" value="ECO:0007669"/>
    <property type="project" value="InterPro"/>
</dbReference>
<organism evidence="7 8">
    <name type="scientific">Dongia mobilis</name>
    <dbReference type="NCBI Taxonomy" id="578943"/>
    <lineage>
        <taxon>Bacteria</taxon>
        <taxon>Pseudomonadati</taxon>
        <taxon>Pseudomonadota</taxon>
        <taxon>Alphaproteobacteria</taxon>
        <taxon>Rhodospirillales</taxon>
        <taxon>Dongiaceae</taxon>
        <taxon>Dongia</taxon>
    </lineage>
</organism>
<evidence type="ECO:0000256" key="3">
    <source>
        <dbReference type="ARBA" id="ARBA00022643"/>
    </source>
</evidence>
<dbReference type="PANTHER" id="PTHR30546">
    <property type="entry name" value="FLAVODOXIN-RELATED PROTEIN WRBA-RELATED"/>
    <property type="match status" value="1"/>
</dbReference>
<feature type="binding site" evidence="5">
    <location>
        <begin position="10"/>
        <end position="15"/>
    </location>
    <ligand>
        <name>FMN</name>
        <dbReference type="ChEBI" id="CHEBI:58210"/>
    </ligand>
</feature>
<feature type="binding site" evidence="5">
    <location>
        <begin position="78"/>
        <end position="80"/>
    </location>
    <ligand>
        <name>FMN</name>
        <dbReference type="ChEBI" id="CHEBI:58210"/>
    </ligand>
</feature>
<dbReference type="PANTHER" id="PTHR30546:SF23">
    <property type="entry name" value="FLAVOPROTEIN-LIKE PROTEIN YCP4-RELATED"/>
    <property type="match status" value="1"/>
</dbReference>
<comment type="cofactor">
    <cofactor evidence="5">
        <name>FMN</name>
        <dbReference type="ChEBI" id="CHEBI:58210"/>
    </cofactor>
    <text evidence="5">Binds 1 FMN per monomer.</text>
</comment>
<dbReference type="NCBIfam" id="NF002999">
    <property type="entry name" value="PRK03767.1"/>
    <property type="match status" value="1"/>
</dbReference>
<evidence type="ECO:0000259" key="6">
    <source>
        <dbReference type="PROSITE" id="PS50902"/>
    </source>
</evidence>
<dbReference type="GO" id="GO:0050660">
    <property type="term" value="F:flavin adenine dinucleotide binding"/>
    <property type="evidence" value="ECO:0007669"/>
    <property type="project" value="UniProtKB-UniRule"/>
</dbReference>
<evidence type="ECO:0000313" key="8">
    <source>
        <dbReference type="Proteomes" id="UP000295783"/>
    </source>
</evidence>
<comment type="similarity">
    <text evidence="1 5">Belongs to the WrbA family.</text>
</comment>
<dbReference type="InterPro" id="IPR010089">
    <property type="entry name" value="Flavoprotein_WrbA-like"/>
</dbReference>
<dbReference type="GO" id="GO:0051287">
    <property type="term" value="F:NAD binding"/>
    <property type="evidence" value="ECO:0007669"/>
    <property type="project" value="UniProtKB-UniRule"/>
</dbReference>
<comment type="catalytic activity">
    <reaction evidence="5">
        <text>a quinone + NADPH + H(+) = a quinol + NADP(+)</text>
        <dbReference type="Rhea" id="RHEA:46164"/>
        <dbReference type="ChEBI" id="CHEBI:15378"/>
        <dbReference type="ChEBI" id="CHEBI:24646"/>
        <dbReference type="ChEBI" id="CHEBI:57783"/>
        <dbReference type="ChEBI" id="CHEBI:58349"/>
        <dbReference type="ChEBI" id="CHEBI:132124"/>
        <dbReference type="EC" id="1.6.5.2"/>
    </reaction>
</comment>
<dbReference type="RefSeq" id="WP_133615042.1">
    <property type="nucleotide sequence ID" value="NZ_SNYW01000013.1"/>
</dbReference>
<keyword evidence="5" id="KW-0547">Nucleotide-binding</keyword>
<dbReference type="HAMAP" id="MF_01017">
    <property type="entry name" value="NQOR"/>
    <property type="match status" value="1"/>
</dbReference>
<keyword evidence="4 5" id="KW-0560">Oxidoreductase</keyword>
<protein>
    <recommendedName>
        <fullName evidence="5">NAD(P)H dehydrogenase (quinone)</fullName>
        <ecNumber evidence="5">1.6.5.2</ecNumber>
    </recommendedName>
    <alternativeName>
        <fullName evidence="5">NAD(P)H:quinone oxidoreductase</fullName>
        <shortName evidence="5">NQO</shortName>
    </alternativeName>
</protein>
<comment type="caution">
    <text evidence="5">Lacks conserved residue(s) required for the propagation of feature annotation.</text>
</comment>
<dbReference type="InterPro" id="IPR005025">
    <property type="entry name" value="FMN_Rdtase-like_dom"/>
</dbReference>
<dbReference type="FunFam" id="3.40.50.360:FF:000001">
    <property type="entry name" value="NAD(P)H dehydrogenase (Quinone) FQR1-like"/>
    <property type="match status" value="1"/>
</dbReference>